<feature type="domain" description="AMP-binding enzyme C-terminal" evidence="9">
    <location>
        <begin position="491"/>
        <end position="566"/>
    </location>
</feature>
<dbReference type="EMBL" id="CAKASE010000077">
    <property type="protein sequence ID" value="CAG9578223.1"/>
    <property type="molecule type" value="Genomic_DNA"/>
</dbReference>
<dbReference type="PANTHER" id="PTHR43201">
    <property type="entry name" value="ACYL-COA SYNTHETASE"/>
    <property type="match status" value="1"/>
</dbReference>
<dbReference type="InterPro" id="IPR000873">
    <property type="entry name" value="AMP-dep_synth/lig_dom"/>
</dbReference>
<dbReference type="SUPFAM" id="SSF56801">
    <property type="entry name" value="Acetyl-CoA synthetase-like"/>
    <property type="match status" value="1"/>
</dbReference>
<dbReference type="PANTHER" id="PTHR43201:SF5">
    <property type="entry name" value="MEDIUM-CHAIN ACYL-COA LIGASE ACSF2, MITOCHONDRIAL"/>
    <property type="match status" value="1"/>
</dbReference>
<dbReference type="Gene3D" id="3.40.50.12780">
    <property type="entry name" value="N-terminal domain of ligase-like"/>
    <property type="match status" value="1"/>
</dbReference>
<dbReference type="GO" id="GO:0006631">
    <property type="term" value="P:fatty acid metabolic process"/>
    <property type="evidence" value="ECO:0007669"/>
    <property type="project" value="TreeGrafter"/>
</dbReference>
<dbReference type="Proteomes" id="UP000789524">
    <property type="component" value="Unassembled WGS sequence"/>
</dbReference>
<sequence>MEYSNNFRNHTYVVSEVALKLAAEPRRFSTVQESYLKNPGTEPLITATFGDRLTDTANRNPGKIAIKSIYEDVTLTYEDLMKKADSFGCGLQAVGYEAGDKLGIWSHNCSQWVIAVIGAVKAGIIPVLINPMYEKSELSYCINKTELKGLFIGETIRNKNYNKTLYDMLPELNSCSARSFTTRQFTNLSSIITAGKEKMNGIFNMDDLIKENINRNPIIYGRTVKPEDVCIVHFTSGSTGSPKAVQDSHLGVVNTTHFSGLRSNFNEDHQIICVQTPLFHALGSIITLMMPLHHGATAVIASPIYSPSASLHAVCSENCTAITGTPTMYVDMLSMMKNRDDLSLKLNTALVAGAPCSPELIRRINDRFKAKVVRNLYGLTECTATVFQSKPDDEDDLVMNTVGYITDHVEVKVVDSSGNMVPFGCQGELAVRGYNNMINYLNDPIKTKETLRDGWLYTGDTFTLTRDGYGKLVGRSKDVIIRGGENIAPREVEDCLNTHPNVIESQVVGVTDERLGEEICAVVRLHDNAKMTLEDLKKHCFGKLATFKIPKILKIMENFPKTASGKVQKHRIKELIESGKL</sequence>
<dbReference type="EC" id="6.2.1.2" evidence="4"/>
<evidence type="ECO:0000256" key="6">
    <source>
        <dbReference type="ARBA" id="ARBA00047319"/>
    </source>
</evidence>
<dbReference type="AlphaFoldDB" id="A0A8J2W3S9"/>
<proteinExistence type="inferred from homology"/>
<name>A0A8J2W3S9_9NEOP</name>
<dbReference type="InterPro" id="IPR020845">
    <property type="entry name" value="AMP-binding_CS"/>
</dbReference>
<accession>A0A8J2W3S9</accession>
<evidence type="ECO:0000256" key="3">
    <source>
        <dbReference type="ARBA" id="ARBA00037247"/>
    </source>
</evidence>
<dbReference type="OrthoDB" id="10253115at2759"/>
<dbReference type="Pfam" id="PF13193">
    <property type="entry name" value="AMP-binding_C"/>
    <property type="match status" value="1"/>
</dbReference>
<dbReference type="InterPro" id="IPR025110">
    <property type="entry name" value="AMP-bd_C"/>
</dbReference>
<evidence type="ECO:0000256" key="4">
    <source>
        <dbReference type="ARBA" id="ARBA00039009"/>
    </source>
</evidence>
<keyword evidence="2" id="KW-0436">Ligase</keyword>
<evidence type="ECO:0000256" key="7">
    <source>
        <dbReference type="ARBA" id="ARBA00048277"/>
    </source>
</evidence>
<dbReference type="PROSITE" id="PS00455">
    <property type="entry name" value="AMP_BINDING"/>
    <property type="match status" value="1"/>
</dbReference>
<reference evidence="10" key="1">
    <citation type="submission" date="2021-09" db="EMBL/GenBank/DDBJ databases">
        <authorList>
            <person name="Martin H S."/>
        </authorList>
    </citation>
    <scope>NUCLEOTIDE SEQUENCE</scope>
</reference>
<evidence type="ECO:0000259" key="8">
    <source>
        <dbReference type="Pfam" id="PF00501"/>
    </source>
</evidence>
<feature type="domain" description="AMP-dependent synthetase/ligase" evidence="8">
    <location>
        <begin position="54"/>
        <end position="441"/>
    </location>
</feature>
<protein>
    <recommendedName>
        <fullName evidence="5">Medium-chain acyl-CoA ligase ACSF2, mitochondrial</fullName>
        <ecNumber evidence="4">6.2.1.2</ecNumber>
    </recommendedName>
</protein>
<dbReference type="Gene3D" id="3.30.300.30">
    <property type="match status" value="1"/>
</dbReference>
<dbReference type="Pfam" id="PF00501">
    <property type="entry name" value="AMP-binding"/>
    <property type="match status" value="1"/>
</dbReference>
<comment type="catalytic activity">
    <reaction evidence="6">
        <text>octanoate + ATP + CoA = octanoyl-CoA + AMP + diphosphate</text>
        <dbReference type="Rhea" id="RHEA:33631"/>
        <dbReference type="ChEBI" id="CHEBI:25646"/>
        <dbReference type="ChEBI" id="CHEBI:30616"/>
        <dbReference type="ChEBI" id="CHEBI:33019"/>
        <dbReference type="ChEBI" id="CHEBI:57287"/>
        <dbReference type="ChEBI" id="CHEBI:57386"/>
        <dbReference type="ChEBI" id="CHEBI:456215"/>
    </reaction>
</comment>
<comment type="caution">
    <text evidence="10">The sequence shown here is derived from an EMBL/GenBank/DDBJ whole genome shotgun (WGS) entry which is preliminary data.</text>
</comment>
<evidence type="ECO:0000256" key="5">
    <source>
        <dbReference type="ARBA" id="ARBA00039638"/>
    </source>
</evidence>
<evidence type="ECO:0000313" key="10">
    <source>
        <dbReference type="EMBL" id="CAG9578223.1"/>
    </source>
</evidence>
<evidence type="ECO:0000256" key="2">
    <source>
        <dbReference type="ARBA" id="ARBA00022598"/>
    </source>
</evidence>
<evidence type="ECO:0000313" key="11">
    <source>
        <dbReference type="Proteomes" id="UP000789524"/>
    </source>
</evidence>
<organism evidence="10 11">
    <name type="scientific">Danaus chrysippus</name>
    <name type="common">African queen</name>
    <dbReference type="NCBI Taxonomy" id="151541"/>
    <lineage>
        <taxon>Eukaryota</taxon>
        <taxon>Metazoa</taxon>
        <taxon>Ecdysozoa</taxon>
        <taxon>Arthropoda</taxon>
        <taxon>Hexapoda</taxon>
        <taxon>Insecta</taxon>
        <taxon>Pterygota</taxon>
        <taxon>Neoptera</taxon>
        <taxon>Endopterygota</taxon>
        <taxon>Lepidoptera</taxon>
        <taxon>Glossata</taxon>
        <taxon>Ditrysia</taxon>
        <taxon>Papilionoidea</taxon>
        <taxon>Nymphalidae</taxon>
        <taxon>Danainae</taxon>
        <taxon>Danaini</taxon>
        <taxon>Danaina</taxon>
        <taxon>Danaus</taxon>
        <taxon>Anosia</taxon>
    </lineage>
</organism>
<evidence type="ECO:0000259" key="9">
    <source>
        <dbReference type="Pfam" id="PF13193"/>
    </source>
</evidence>
<comment type="catalytic activity">
    <reaction evidence="7">
        <text>a medium-chain fatty acid + ATP + CoA = a medium-chain fatty acyl-CoA + AMP + diphosphate</text>
        <dbReference type="Rhea" id="RHEA:48340"/>
        <dbReference type="ChEBI" id="CHEBI:30616"/>
        <dbReference type="ChEBI" id="CHEBI:33019"/>
        <dbReference type="ChEBI" id="CHEBI:57287"/>
        <dbReference type="ChEBI" id="CHEBI:59558"/>
        <dbReference type="ChEBI" id="CHEBI:90546"/>
        <dbReference type="ChEBI" id="CHEBI:456215"/>
        <dbReference type="EC" id="6.2.1.2"/>
    </reaction>
</comment>
<keyword evidence="11" id="KW-1185">Reference proteome</keyword>
<evidence type="ECO:0000256" key="1">
    <source>
        <dbReference type="ARBA" id="ARBA00006432"/>
    </source>
</evidence>
<gene>
    <name evidence="10" type="ORF">DCHRY22_LOCUS12651</name>
</gene>
<dbReference type="InterPro" id="IPR042099">
    <property type="entry name" value="ANL_N_sf"/>
</dbReference>
<dbReference type="FunFam" id="3.30.300.30:FF:000008">
    <property type="entry name" value="2,3-dihydroxybenzoate-AMP ligase"/>
    <property type="match status" value="1"/>
</dbReference>
<comment type="similarity">
    <text evidence="1">Belongs to the ATP-dependent AMP-binding enzyme family.</text>
</comment>
<dbReference type="InterPro" id="IPR045851">
    <property type="entry name" value="AMP-bd_C_sf"/>
</dbReference>
<comment type="function">
    <text evidence="3">Acyl-CoA synthases catalyze the initial reaction in fatty acid metabolism, by forming a thioester with CoA. Has some preference toward medium-chain substrates. Plays a role in adipocyte differentiation.</text>
</comment>
<dbReference type="GO" id="GO:0031956">
    <property type="term" value="F:medium-chain fatty acid-CoA ligase activity"/>
    <property type="evidence" value="ECO:0007669"/>
    <property type="project" value="UniProtKB-EC"/>
</dbReference>